<evidence type="ECO:0000313" key="1">
    <source>
        <dbReference type="EMBL" id="RXH33223.1"/>
    </source>
</evidence>
<protein>
    <submittedName>
        <fullName evidence="1">Uncharacterized protein</fullName>
    </submittedName>
</protein>
<dbReference type="Proteomes" id="UP000290565">
    <property type="component" value="Unassembled WGS sequence"/>
</dbReference>
<accession>A0A4Q0S8S7</accession>
<dbReference type="AlphaFoldDB" id="A0A4Q0S8S7"/>
<name>A0A4Q0S8S7_9BRAD</name>
<gene>
    <name evidence="1" type="ORF">XH94_30575</name>
</gene>
<reference evidence="1 2" key="1">
    <citation type="submission" date="2015-04" db="EMBL/GenBank/DDBJ databases">
        <title>Comparative genomics of rhizobia nodulating Arachis hypogaea in China.</title>
        <authorList>
            <person name="Li Y."/>
        </authorList>
    </citation>
    <scope>NUCLEOTIDE SEQUENCE [LARGE SCALE GENOMIC DNA]</scope>
    <source>
        <strain evidence="1 2">CCBAU 51787</strain>
    </source>
</reference>
<sequence>MRLNALGALRKGVEEANLAPHIGIAMGRGLKLFTEYLPHHYPAFAEQFRAATDLTVEQYLGCATALCMFIQQRGPDGPLFVAHTVAASTTYKDIFPKFFSLESQTPEQLRISFWRDFDKAGYKVLRERPIMVAADGRGMILDPTFFIERISTGALFHVAKGKGRGDSMRIFSAFGDAFEDYVAETLGRMYPRRPGLIDRVMFQVVGSDAHGKGFEIDAVLLDIEQAVVFEAKAVFLREEAVTSANLVDFVAALNASYGASVDGTERDKGVAQLAWSIGAIVRDEWVGEHGELAGLSNVYPVLVAHDTRLDSPALGQFLEREFRTLLGPVPDGKRVAPLTVMTVQDLENLEQSIMDFRLVDLLSDYSRAFPDRLRSLHNYIAFSDYASKIRLNDFLLDASIAMYDVLLRDLFTVSSHEDKGTGQ</sequence>
<comment type="caution">
    <text evidence="1">The sequence shown here is derived from an EMBL/GenBank/DDBJ whole genome shotgun (WGS) entry which is preliminary data.</text>
</comment>
<dbReference type="EMBL" id="LBJM01000085">
    <property type="protein sequence ID" value="RXH33223.1"/>
    <property type="molecule type" value="Genomic_DNA"/>
</dbReference>
<proteinExistence type="predicted"/>
<organism evidence="1 2">
    <name type="scientific">Bradyrhizobium zhanjiangense</name>
    <dbReference type="NCBI Taxonomy" id="1325107"/>
    <lineage>
        <taxon>Bacteria</taxon>
        <taxon>Pseudomonadati</taxon>
        <taxon>Pseudomonadota</taxon>
        <taxon>Alphaproteobacteria</taxon>
        <taxon>Hyphomicrobiales</taxon>
        <taxon>Nitrobacteraceae</taxon>
        <taxon>Bradyrhizobium</taxon>
    </lineage>
</organism>
<evidence type="ECO:0000313" key="2">
    <source>
        <dbReference type="Proteomes" id="UP000290565"/>
    </source>
</evidence>